<sequence>MSITIQSVGSKASENFLRFGDIKNVDKIEIFWLNKTMCTPFMQHPVARRRAKNILDEIKKQLESSLLVGRQAG</sequence>
<name>A0A850QIA2_9BURK</name>
<dbReference type="Proteomes" id="UP000588051">
    <property type="component" value="Unassembled WGS sequence"/>
</dbReference>
<comment type="caution">
    <text evidence="1">The sequence shown here is derived from an EMBL/GenBank/DDBJ whole genome shotgun (WGS) entry which is preliminary data.</text>
</comment>
<reference evidence="1 2" key="1">
    <citation type="submission" date="2020-06" db="EMBL/GenBank/DDBJ databases">
        <authorList>
            <person name="Qiu C."/>
            <person name="Liu Z."/>
        </authorList>
    </citation>
    <scope>NUCLEOTIDE SEQUENCE [LARGE SCALE GENOMIC DNA]</scope>
    <source>
        <strain evidence="1 2">EM 1</strain>
    </source>
</reference>
<protein>
    <submittedName>
        <fullName evidence="1">Uncharacterized protein</fullName>
    </submittedName>
</protein>
<dbReference type="AlphaFoldDB" id="A0A850QIA2"/>
<dbReference type="RefSeq" id="WP_176804552.1">
    <property type="nucleotide sequence ID" value="NZ_JABXYJ010000008.1"/>
</dbReference>
<evidence type="ECO:0000313" key="2">
    <source>
        <dbReference type="Proteomes" id="UP000588051"/>
    </source>
</evidence>
<dbReference type="EMBL" id="JABXYJ010000008">
    <property type="protein sequence ID" value="NVO79018.1"/>
    <property type="molecule type" value="Genomic_DNA"/>
</dbReference>
<proteinExistence type="predicted"/>
<evidence type="ECO:0000313" key="1">
    <source>
        <dbReference type="EMBL" id="NVO79018.1"/>
    </source>
</evidence>
<organism evidence="1 2">
    <name type="scientific">Undibacterium oligocarboniphilum</name>
    <dbReference type="NCBI Taxonomy" id="666702"/>
    <lineage>
        <taxon>Bacteria</taxon>
        <taxon>Pseudomonadati</taxon>
        <taxon>Pseudomonadota</taxon>
        <taxon>Betaproteobacteria</taxon>
        <taxon>Burkholderiales</taxon>
        <taxon>Oxalobacteraceae</taxon>
        <taxon>Undibacterium</taxon>
    </lineage>
</organism>
<keyword evidence="2" id="KW-1185">Reference proteome</keyword>
<accession>A0A850QIA2</accession>
<gene>
    <name evidence="1" type="ORF">HV832_14400</name>
</gene>